<protein>
    <submittedName>
        <fullName evidence="5">Lipid A export ATP-binding/permease protein MsbA</fullName>
    </submittedName>
</protein>
<gene>
    <name evidence="5" type="ORF">R3P38DRAFT_3503863</name>
</gene>
<dbReference type="InterPro" id="IPR027417">
    <property type="entry name" value="P-loop_NTPase"/>
</dbReference>
<evidence type="ECO:0000256" key="3">
    <source>
        <dbReference type="SAM" id="Phobius"/>
    </source>
</evidence>
<dbReference type="SUPFAM" id="SSF52540">
    <property type="entry name" value="P-loop containing nucleoside triphosphate hydrolases"/>
    <property type="match status" value="1"/>
</dbReference>
<keyword evidence="6" id="KW-1185">Reference proteome</keyword>
<evidence type="ECO:0000256" key="1">
    <source>
        <dbReference type="ARBA" id="ARBA00022741"/>
    </source>
</evidence>
<feature type="transmembrane region" description="Helical" evidence="3">
    <location>
        <begin position="6"/>
        <end position="26"/>
    </location>
</feature>
<dbReference type="EMBL" id="JAWWNJ010000023">
    <property type="protein sequence ID" value="KAK7033205.1"/>
    <property type="molecule type" value="Genomic_DNA"/>
</dbReference>
<dbReference type="GO" id="GO:0005524">
    <property type="term" value="F:ATP binding"/>
    <property type="evidence" value="ECO:0007669"/>
    <property type="project" value="UniProtKB-KW"/>
</dbReference>
<dbReference type="Pfam" id="PF00005">
    <property type="entry name" value="ABC_tran"/>
    <property type="match status" value="1"/>
</dbReference>
<dbReference type="Gene3D" id="3.40.50.300">
    <property type="entry name" value="P-loop containing nucleotide triphosphate hydrolases"/>
    <property type="match status" value="1"/>
</dbReference>
<keyword evidence="3" id="KW-0472">Membrane</keyword>
<dbReference type="SMART" id="SM00382">
    <property type="entry name" value="AAA"/>
    <property type="match status" value="1"/>
</dbReference>
<keyword evidence="3" id="KW-0812">Transmembrane</keyword>
<evidence type="ECO:0000256" key="2">
    <source>
        <dbReference type="ARBA" id="ARBA00022840"/>
    </source>
</evidence>
<dbReference type="PANTHER" id="PTHR43394:SF1">
    <property type="entry name" value="ATP-BINDING CASSETTE SUB-FAMILY B MEMBER 10, MITOCHONDRIAL"/>
    <property type="match status" value="1"/>
</dbReference>
<comment type="caution">
    <text evidence="5">The sequence shown here is derived from an EMBL/GenBank/DDBJ whole genome shotgun (WGS) entry which is preliminary data.</text>
</comment>
<sequence>MSKWDAHILPTLVVMWLCVAVLDTCANRKRASSAFWLKGYLREHFLPKLATGIKSWREFPNEDFFEMEVPAFNFFQQIINRLCNLLTVAGEVLILALIIYQRGLHETRLLAVFSVILPTVILLKPSNGVGGAGYVFWSTNDDYYVLAALYKIAFSRELRTTLWRDGLCSCIAQEYKRVSDSLGHLNIQALSIQEEIPVRWLWDVLYAIVVEYPLVVSALILPWEDPLSTLVSMVLVQHVCTTVQKTIRIYQVSQSPETLVQVLLWAEQFYQVVESESDKFCGTVTYPTPLSEECGMKITFRNVWFKHEEDGKFAVSDASFEIPAGSLVVVVGANGSGKSSLLSLLSRLGDPACGEILIDDTPLEEYDLTSIHRAVACLGQNETMYPGLALWQNISLGMGDPREEVQMMQDAVKLGCATELVAKLPRGWDTVLTPVPVSAQSLQGYGQGVIAPEAYDELNANSPDFRPVGLSPGELQRLLATRLFARILHGGKRLIVCDECTSAVDACAEREILRNVKNIGAGMATRVLVTHRFGEMVKEADMILVMKEGRVVQSGSHETLIKDGCGEYAVMYHAQASGFSESSALF</sequence>
<reference evidence="5 6" key="1">
    <citation type="journal article" date="2024" name="J Genomics">
        <title>Draft genome sequencing and assembly of Favolaschia claudopus CIRM-BRFM 2984 isolated from oak limbs.</title>
        <authorList>
            <person name="Navarro D."/>
            <person name="Drula E."/>
            <person name="Chaduli D."/>
            <person name="Cazenave R."/>
            <person name="Ahrendt S."/>
            <person name="Wang J."/>
            <person name="Lipzen A."/>
            <person name="Daum C."/>
            <person name="Barry K."/>
            <person name="Grigoriev I.V."/>
            <person name="Favel A."/>
            <person name="Rosso M.N."/>
            <person name="Martin F."/>
        </authorList>
    </citation>
    <scope>NUCLEOTIDE SEQUENCE [LARGE SCALE GENOMIC DNA]</scope>
    <source>
        <strain evidence="5 6">CIRM-BRFM 2984</strain>
    </source>
</reference>
<feature type="transmembrane region" description="Helical" evidence="3">
    <location>
        <begin position="82"/>
        <end position="101"/>
    </location>
</feature>
<dbReference type="InterPro" id="IPR039421">
    <property type="entry name" value="Type_1_exporter"/>
</dbReference>
<accession>A0AAW0C291</accession>
<name>A0AAW0C291_9AGAR</name>
<feature type="domain" description="ABC transporter" evidence="4">
    <location>
        <begin position="298"/>
        <end position="573"/>
    </location>
</feature>
<evidence type="ECO:0000313" key="5">
    <source>
        <dbReference type="EMBL" id="KAK7033205.1"/>
    </source>
</evidence>
<dbReference type="AlphaFoldDB" id="A0AAW0C291"/>
<dbReference type="GO" id="GO:0016887">
    <property type="term" value="F:ATP hydrolysis activity"/>
    <property type="evidence" value="ECO:0007669"/>
    <property type="project" value="InterPro"/>
</dbReference>
<organism evidence="5 6">
    <name type="scientific">Favolaschia claudopus</name>
    <dbReference type="NCBI Taxonomy" id="2862362"/>
    <lineage>
        <taxon>Eukaryota</taxon>
        <taxon>Fungi</taxon>
        <taxon>Dikarya</taxon>
        <taxon>Basidiomycota</taxon>
        <taxon>Agaricomycotina</taxon>
        <taxon>Agaricomycetes</taxon>
        <taxon>Agaricomycetidae</taxon>
        <taxon>Agaricales</taxon>
        <taxon>Marasmiineae</taxon>
        <taxon>Mycenaceae</taxon>
        <taxon>Favolaschia</taxon>
    </lineage>
</organism>
<dbReference type="PROSITE" id="PS50893">
    <property type="entry name" value="ABC_TRANSPORTER_2"/>
    <property type="match status" value="1"/>
</dbReference>
<dbReference type="Proteomes" id="UP001362999">
    <property type="component" value="Unassembled WGS sequence"/>
</dbReference>
<dbReference type="PANTHER" id="PTHR43394">
    <property type="entry name" value="ATP-DEPENDENT PERMEASE MDL1, MITOCHONDRIAL"/>
    <property type="match status" value="1"/>
</dbReference>
<keyword evidence="1" id="KW-0547">Nucleotide-binding</keyword>
<evidence type="ECO:0000259" key="4">
    <source>
        <dbReference type="PROSITE" id="PS50893"/>
    </source>
</evidence>
<keyword evidence="2 5" id="KW-0067">ATP-binding</keyword>
<dbReference type="InterPro" id="IPR003439">
    <property type="entry name" value="ABC_transporter-like_ATP-bd"/>
</dbReference>
<proteinExistence type="predicted"/>
<keyword evidence="3" id="KW-1133">Transmembrane helix</keyword>
<dbReference type="GO" id="GO:0015421">
    <property type="term" value="F:ABC-type oligopeptide transporter activity"/>
    <property type="evidence" value="ECO:0007669"/>
    <property type="project" value="TreeGrafter"/>
</dbReference>
<evidence type="ECO:0000313" key="6">
    <source>
        <dbReference type="Proteomes" id="UP001362999"/>
    </source>
</evidence>
<dbReference type="InterPro" id="IPR003593">
    <property type="entry name" value="AAA+_ATPase"/>
</dbReference>